<dbReference type="InterPro" id="IPR050640">
    <property type="entry name" value="Bact_2-comp_sensor_kinase"/>
</dbReference>
<dbReference type="GO" id="GO:0000155">
    <property type="term" value="F:phosphorelay sensor kinase activity"/>
    <property type="evidence" value="ECO:0007669"/>
    <property type="project" value="InterPro"/>
</dbReference>
<dbReference type="InterPro" id="IPR005467">
    <property type="entry name" value="His_kinase_dom"/>
</dbReference>
<dbReference type="Pfam" id="PF02518">
    <property type="entry name" value="HATPase_c"/>
    <property type="match status" value="1"/>
</dbReference>
<keyword evidence="1" id="KW-0472">Membrane</keyword>
<sequence length="602" mass="68281">MKKTIIGFLKLIFCIYGIPSVLYAQRQGYVFGHRILFESISTDTRSMVRQPSFFSADDGHVSQVFEYFDPKLRLSNYAVRTDVIPKTPMLLGVRLNPDLNDYLASKVMSISRSYSAYFISDSSEAELIALGITPENAKDYKYHIVENDSVELVPWSPVLRMAEEHGAKKPYALLGKYRAPGKQIMIEVINTKNYSIRDGVIFDWRIDYKPRISQLVVAKANNDYFNINYVKLNSKYATRFDSLSGLPQDLKFPVDSVQFLSLDFKQHETVPYSLYLVKNIGAKVDTVQLEYIFTGDTYLFWSKWFDKPGKYQLLIHRVMDLGNWEDQQMIRLPFEVLPPPLIEKKISIKQLLPYILGAIALMSLAFAGYYRYNKSKLKRATAKNETVSLQLKSIRSQLNPHFMFNALAAIQGLMNKNDVAGANHYLAKFADLTRMVLQSGEAEMISLEDEIRMLDDYLQMEQLRFGFTYGIRVDQAINQANTEIPLMLLQPFVENAVKHGVATLLQQGRIEVSVEQNDHRLILTVKDNGRGFAGNLAANMTDHQAATSGAGQTTVPGTGMGLKLSRQRIALLNQKYKSPRVSLVVNSGTTGTTITIQLDQWT</sequence>
<dbReference type="Proteomes" id="UP000306918">
    <property type="component" value="Unassembled WGS sequence"/>
</dbReference>
<accession>A0A4S8HZL4</accession>
<evidence type="ECO:0000313" key="4">
    <source>
        <dbReference type="Proteomes" id="UP000306918"/>
    </source>
</evidence>
<organism evidence="3 4">
    <name type="scientific">Niastella caeni</name>
    <dbReference type="NCBI Taxonomy" id="2569763"/>
    <lineage>
        <taxon>Bacteria</taxon>
        <taxon>Pseudomonadati</taxon>
        <taxon>Bacteroidota</taxon>
        <taxon>Chitinophagia</taxon>
        <taxon>Chitinophagales</taxon>
        <taxon>Chitinophagaceae</taxon>
        <taxon>Niastella</taxon>
    </lineage>
</organism>
<dbReference type="AlphaFoldDB" id="A0A4S8HZL4"/>
<name>A0A4S8HZL4_9BACT</name>
<evidence type="ECO:0000256" key="1">
    <source>
        <dbReference type="SAM" id="Phobius"/>
    </source>
</evidence>
<keyword evidence="1" id="KW-0812">Transmembrane</keyword>
<dbReference type="SUPFAM" id="SSF55874">
    <property type="entry name" value="ATPase domain of HSP90 chaperone/DNA topoisomerase II/histidine kinase"/>
    <property type="match status" value="1"/>
</dbReference>
<evidence type="ECO:0000313" key="3">
    <source>
        <dbReference type="EMBL" id="THU39624.1"/>
    </source>
</evidence>
<evidence type="ECO:0000259" key="2">
    <source>
        <dbReference type="PROSITE" id="PS50109"/>
    </source>
</evidence>
<comment type="caution">
    <text evidence="3">The sequence shown here is derived from an EMBL/GenBank/DDBJ whole genome shotgun (WGS) entry which is preliminary data.</text>
</comment>
<dbReference type="PROSITE" id="PS50109">
    <property type="entry name" value="HIS_KIN"/>
    <property type="match status" value="1"/>
</dbReference>
<keyword evidence="4" id="KW-1185">Reference proteome</keyword>
<dbReference type="InterPro" id="IPR003594">
    <property type="entry name" value="HATPase_dom"/>
</dbReference>
<dbReference type="InterPro" id="IPR010559">
    <property type="entry name" value="Sig_transdc_His_kin_internal"/>
</dbReference>
<dbReference type="InterPro" id="IPR036890">
    <property type="entry name" value="HATPase_C_sf"/>
</dbReference>
<dbReference type="PANTHER" id="PTHR34220">
    <property type="entry name" value="SENSOR HISTIDINE KINASE YPDA"/>
    <property type="match status" value="1"/>
</dbReference>
<keyword evidence="1" id="KW-1133">Transmembrane helix</keyword>
<gene>
    <name evidence="3" type="ORF">FAM09_14085</name>
</gene>
<dbReference type="OrthoDB" id="9809670at2"/>
<dbReference type="EMBL" id="STFF01000003">
    <property type="protein sequence ID" value="THU39624.1"/>
    <property type="molecule type" value="Genomic_DNA"/>
</dbReference>
<protein>
    <recommendedName>
        <fullName evidence="2">Histidine kinase domain-containing protein</fullName>
    </recommendedName>
</protein>
<dbReference type="RefSeq" id="WP_136577756.1">
    <property type="nucleotide sequence ID" value="NZ_STFF01000003.1"/>
</dbReference>
<dbReference type="GO" id="GO:0016020">
    <property type="term" value="C:membrane"/>
    <property type="evidence" value="ECO:0007669"/>
    <property type="project" value="InterPro"/>
</dbReference>
<feature type="transmembrane region" description="Helical" evidence="1">
    <location>
        <begin position="351"/>
        <end position="370"/>
    </location>
</feature>
<proteinExistence type="predicted"/>
<dbReference type="SMART" id="SM00387">
    <property type="entry name" value="HATPase_c"/>
    <property type="match status" value="1"/>
</dbReference>
<dbReference type="Pfam" id="PF06580">
    <property type="entry name" value="His_kinase"/>
    <property type="match status" value="1"/>
</dbReference>
<dbReference type="PANTHER" id="PTHR34220:SF7">
    <property type="entry name" value="SENSOR HISTIDINE KINASE YPDA"/>
    <property type="match status" value="1"/>
</dbReference>
<feature type="domain" description="Histidine kinase" evidence="2">
    <location>
        <begin position="488"/>
        <end position="602"/>
    </location>
</feature>
<reference evidence="3 4" key="1">
    <citation type="submission" date="2019-04" db="EMBL/GenBank/DDBJ databases">
        <title>Niastella caeni sp. nov., isolated from activated sludge.</title>
        <authorList>
            <person name="Sheng M."/>
        </authorList>
    </citation>
    <scope>NUCLEOTIDE SEQUENCE [LARGE SCALE GENOMIC DNA]</scope>
    <source>
        <strain evidence="3 4">HX-2-15</strain>
    </source>
</reference>
<dbReference type="Gene3D" id="3.30.565.10">
    <property type="entry name" value="Histidine kinase-like ATPase, C-terminal domain"/>
    <property type="match status" value="1"/>
</dbReference>